<evidence type="ECO:0000313" key="1">
    <source>
        <dbReference type="EMBL" id="KAJ2978075.1"/>
    </source>
</evidence>
<comment type="caution">
    <text evidence="1">The sequence shown here is derived from an EMBL/GenBank/DDBJ whole genome shotgun (WGS) entry which is preliminary data.</text>
</comment>
<dbReference type="EMBL" id="JANJQO010000410">
    <property type="protein sequence ID" value="KAJ2978075.1"/>
    <property type="molecule type" value="Genomic_DNA"/>
</dbReference>
<name>A0ACC1NFM0_9HYPO</name>
<protein>
    <submittedName>
        <fullName evidence="1">Uncharacterized protein</fullName>
    </submittedName>
</protein>
<organism evidence="1 2">
    <name type="scientific">Zarea fungicola</name>
    <dbReference type="NCBI Taxonomy" id="93591"/>
    <lineage>
        <taxon>Eukaryota</taxon>
        <taxon>Fungi</taxon>
        <taxon>Dikarya</taxon>
        <taxon>Ascomycota</taxon>
        <taxon>Pezizomycotina</taxon>
        <taxon>Sordariomycetes</taxon>
        <taxon>Hypocreomycetidae</taxon>
        <taxon>Hypocreales</taxon>
        <taxon>Cordycipitaceae</taxon>
        <taxon>Zarea</taxon>
    </lineage>
</organism>
<evidence type="ECO:0000313" key="2">
    <source>
        <dbReference type="Proteomes" id="UP001143910"/>
    </source>
</evidence>
<dbReference type="Proteomes" id="UP001143910">
    <property type="component" value="Unassembled WGS sequence"/>
</dbReference>
<reference evidence="1" key="1">
    <citation type="submission" date="2022-08" db="EMBL/GenBank/DDBJ databases">
        <title>Genome Sequence of Lecanicillium fungicola.</title>
        <authorList>
            <person name="Buettner E."/>
        </authorList>
    </citation>
    <scope>NUCLEOTIDE SEQUENCE</scope>
    <source>
        <strain evidence="1">Babe33</strain>
    </source>
</reference>
<accession>A0ACC1NFM0</accession>
<sequence length="425" mass="46817">MVTAKSIMSCLCWPVLAAAAQKAVVWLYLSKFLYQVGIVENYTVDDWKMDIAQAQAIGIDGFALNCAPPRVDSYTPKQLANAYQAAAATGFKVFISFDFSYWGDNDRNDITAILQNYSSNAGQAYYNGGALVSTFVGDYFNWNAVKSSMGGQKLTVIPMIQDPNYLSYQTTGIDGGLSWYAWPTDGGNSVNPAPMTTIWDDRYLQAKGNLAYMAPVSPWFFTHFNTKNWAFICEDQPTRRWEQMLAMQPELIEILTWNDFGESHYIGGSEPHHSDDGSSQWATGYPHDAWRTLMKPYIAAYKAGASAPTVTRDTLVYWYRTTPKGVTCSNDPLGRPRGVELFNDVVFASAMLTQPAELTVTSGTRAPVTVTAPAGIHTFNFTMGLGEQKFKLSRAGVQVAGGSGAKQIQNSCTAYNYNAYVGSFP</sequence>
<keyword evidence="2" id="KW-1185">Reference proteome</keyword>
<gene>
    <name evidence="1" type="ORF">NQ176_g4020</name>
</gene>
<proteinExistence type="predicted"/>